<gene>
    <name evidence="1" type="primary">CIMIP3</name>
</gene>
<name>A0A8C4VS18_9SAUR</name>
<sequence length="165" mass="18580">MSTITSGLCTWSGALYICSVKVVPLCIKYLSSYLDKESANDSGALTFVLVPSLMNIYVQTQNKKKVPVPNSYCKDQSLASMFVPFVVHPGSHKPDSLKFVFYKSNYSNSYAPFYTAQKPTCGYRYCRDTDHTRKVMDVESANVVKWRPIVGTKPQLVTINPKQRN</sequence>
<protein>
    <submittedName>
        <fullName evidence="1">Ciliary microtubule inner protein 3</fullName>
    </submittedName>
</protein>
<evidence type="ECO:0000313" key="1">
    <source>
        <dbReference type="Ensembl" id="ENSGEVP00005004900.1"/>
    </source>
</evidence>
<reference evidence="1" key="1">
    <citation type="submission" date="2025-08" db="UniProtKB">
        <authorList>
            <consortium name="Ensembl"/>
        </authorList>
    </citation>
    <scope>IDENTIFICATION</scope>
</reference>
<dbReference type="Proteomes" id="UP000694390">
    <property type="component" value="Unassembled WGS sequence"/>
</dbReference>
<reference evidence="1" key="2">
    <citation type="submission" date="2025-09" db="UniProtKB">
        <authorList>
            <consortium name="Ensembl"/>
        </authorList>
    </citation>
    <scope>IDENTIFICATION</scope>
</reference>
<dbReference type="Ensembl" id="ENSGEVT00005005105.1">
    <property type="protein sequence ID" value="ENSGEVP00005004900.1"/>
    <property type="gene ID" value="ENSGEVG00005003485.1"/>
</dbReference>
<accession>A0A8C4VS18</accession>
<evidence type="ECO:0000313" key="2">
    <source>
        <dbReference type="Proteomes" id="UP000694390"/>
    </source>
</evidence>
<dbReference type="PANTHER" id="PTHR35444">
    <property type="entry name" value="RIKEN CDNA 1700001C19 GENE"/>
    <property type="match status" value="1"/>
</dbReference>
<dbReference type="PANTHER" id="PTHR35444:SF1">
    <property type="entry name" value="RIKEN CDNA 1700001C19 GENE"/>
    <property type="match status" value="1"/>
</dbReference>
<dbReference type="GeneTree" id="ENSGT00390000014226"/>
<proteinExistence type="predicted"/>
<organism evidence="1 2">
    <name type="scientific">Gopherus evgoodei</name>
    <name type="common">Goodes thornscrub tortoise</name>
    <dbReference type="NCBI Taxonomy" id="1825980"/>
    <lineage>
        <taxon>Eukaryota</taxon>
        <taxon>Metazoa</taxon>
        <taxon>Chordata</taxon>
        <taxon>Craniata</taxon>
        <taxon>Vertebrata</taxon>
        <taxon>Euteleostomi</taxon>
        <taxon>Archelosauria</taxon>
        <taxon>Testudinata</taxon>
        <taxon>Testudines</taxon>
        <taxon>Cryptodira</taxon>
        <taxon>Durocryptodira</taxon>
        <taxon>Testudinoidea</taxon>
        <taxon>Testudinidae</taxon>
        <taxon>Gopherus</taxon>
    </lineage>
</organism>
<dbReference type="AlphaFoldDB" id="A0A8C4VS18"/>
<dbReference type="Pfam" id="PF22581">
    <property type="entry name" value="CIMIP3"/>
    <property type="match status" value="1"/>
</dbReference>
<dbReference type="InterPro" id="IPR054446">
    <property type="entry name" value="CIMIP3-like"/>
</dbReference>
<dbReference type="OrthoDB" id="5982044at2759"/>
<keyword evidence="2" id="KW-1185">Reference proteome</keyword>